<accession>A0A2S6I210</accession>
<feature type="transmembrane region" description="Helical" evidence="1">
    <location>
        <begin position="101"/>
        <end position="118"/>
    </location>
</feature>
<dbReference type="Pfam" id="PF12811">
    <property type="entry name" value="BaxI_1"/>
    <property type="match status" value="1"/>
</dbReference>
<dbReference type="PIRSF" id="PIRSF009160">
    <property type="entry name" value="UCP009160"/>
    <property type="match status" value="1"/>
</dbReference>
<keyword evidence="1" id="KW-0472">Membrane</keyword>
<sequence>MSLSDRFRQSSNPLLSEERLAKASSQPLDGGVIQRSGSEVMTVDGAVNKTFLLGALLLVTAVYSFFFPSQLFMWGGALGGLAIVLVMSFKPQMSGTLAPIYSLLEGLFVGSVTAIYAAGFGTGLVFNAILGTISVLFMMLFIYKAGIITVNQKFRSGMMMALGAVFLVYMINIVLGFFGMSIPFLHQGGPIGIGISVVIIGIASLMLLLDFDSIERGAEMRAPKYMEWFTAVGLIVTLVWLYLEILRLLAVLNRD</sequence>
<comment type="caution">
    <text evidence="2">The sequence shown here is derived from an EMBL/GenBank/DDBJ whole genome shotgun (WGS) entry which is preliminary data.</text>
</comment>
<proteinExistence type="predicted"/>
<evidence type="ECO:0000313" key="3">
    <source>
        <dbReference type="Proteomes" id="UP000237662"/>
    </source>
</evidence>
<dbReference type="Proteomes" id="UP000237662">
    <property type="component" value="Unassembled WGS sequence"/>
</dbReference>
<dbReference type="PANTHER" id="PTHR41282">
    <property type="entry name" value="CONSERVED TRANSMEMBRANE PROTEIN-RELATED"/>
    <property type="match status" value="1"/>
</dbReference>
<feature type="transmembrane region" description="Helical" evidence="1">
    <location>
        <begin position="229"/>
        <end position="250"/>
    </location>
</feature>
<feature type="transmembrane region" description="Helical" evidence="1">
    <location>
        <begin position="191"/>
        <end position="209"/>
    </location>
</feature>
<keyword evidence="1" id="KW-0812">Transmembrane</keyword>
<feature type="transmembrane region" description="Helical" evidence="1">
    <location>
        <begin position="164"/>
        <end position="185"/>
    </location>
</feature>
<dbReference type="OrthoDB" id="116480at2"/>
<feature type="transmembrane region" description="Helical" evidence="1">
    <location>
        <begin position="124"/>
        <end position="143"/>
    </location>
</feature>
<keyword evidence="3" id="KW-1185">Reference proteome</keyword>
<dbReference type="InterPro" id="IPR010539">
    <property type="entry name" value="BaxI_1-like"/>
</dbReference>
<evidence type="ECO:0000313" key="2">
    <source>
        <dbReference type="EMBL" id="PPK85212.1"/>
    </source>
</evidence>
<feature type="transmembrane region" description="Helical" evidence="1">
    <location>
        <begin position="50"/>
        <end position="66"/>
    </location>
</feature>
<organism evidence="2 3">
    <name type="scientific">Neolewinella xylanilytica</name>
    <dbReference type="NCBI Taxonomy" id="1514080"/>
    <lineage>
        <taxon>Bacteria</taxon>
        <taxon>Pseudomonadati</taxon>
        <taxon>Bacteroidota</taxon>
        <taxon>Saprospiria</taxon>
        <taxon>Saprospirales</taxon>
        <taxon>Lewinellaceae</taxon>
        <taxon>Neolewinella</taxon>
    </lineage>
</organism>
<dbReference type="EMBL" id="PTJC01000006">
    <property type="protein sequence ID" value="PPK85212.1"/>
    <property type="molecule type" value="Genomic_DNA"/>
</dbReference>
<dbReference type="PANTHER" id="PTHR41282:SF1">
    <property type="entry name" value="CONSERVED TRANSMEMBRANE PROTEIN-RELATED"/>
    <property type="match status" value="1"/>
</dbReference>
<evidence type="ECO:0000256" key="1">
    <source>
        <dbReference type="SAM" id="Phobius"/>
    </source>
</evidence>
<dbReference type="AlphaFoldDB" id="A0A2S6I210"/>
<gene>
    <name evidence="2" type="ORF">CLV84_2104</name>
</gene>
<protein>
    <submittedName>
        <fullName evidence="2">Putative YccA/Bax inhibitor family protein</fullName>
    </submittedName>
</protein>
<reference evidence="2 3" key="1">
    <citation type="submission" date="2018-02" db="EMBL/GenBank/DDBJ databases">
        <title>Genomic Encyclopedia of Archaeal and Bacterial Type Strains, Phase II (KMG-II): from individual species to whole genera.</title>
        <authorList>
            <person name="Goeker M."/>
        </authorList>
    </citation>
    <scope>NUCLEOTIDE SEQUENCE [LARGE SCALE GENOMIC DNA]</scope>
    <source>
        <strain evidence="2 3">DSM 29526</strain>
    </source>
</reference>
<keyword evidence="1" id="KW-1133">Transmembrane helix</keyword>
<feature type="transmembrane region" description="Helical" evidence="1">
    <location>
        <begin position="72"/>
        <end position="89"/>
    </location>
</feature>
<name>A0A2S6I210_9BACT</name>
<dbReference type="RefSeq" id="WP_104419723.1">
    <property type="nucleotide sequence ID" value="NZ_PTJC01000006.1"/>
</dbReference>